<feature type="transmembrane region" description="Helical" evidence="1">
    <location>
        <begin position="9"/>
        <end position="32"/>
    </location>
</feature>
<dbReference type="AlphaFoldDB" id="A0A7H9BL35"/>
<evidence type="ECO:0000256" key="1">
    <source>
        <dbReference type="SAM" id="Phobius"/>
    </source>
</evidence>
<evidence type="ECO:0000313" key="3">
    <source>
        <dbReference type="Proteomes" id="UP000509597"/>
    </source>
</evidence>
<evidence type="ECO:0000313" key="2">
    <source>
        <dbReference type="EMBL" id="QLG89390.1"/>
    </source>
</evidence>
<keyword evidence="1" id="KW-1133">Transmembrane helix</keyword>
<keyword evidence="1" id="KW-0472">Membrane</keyword>
<name>A0A7H9BL35_9NEIS</name>
<feature type="transmembrane region" description="Helical" evidence="1">
    <location>
        <begin position="44"/>
        <end position="65"/>
    </location>
</feature>
<organism evidence="2 3">
    <name type="scientific">Chitinibacter bivalviorum</name>
    <dbReference type="NCBI Taxonomy" id="2739434"/>
    <lineage>
        <taxon>Bacteria</taxon>
        <taxon>Pseudomonadati</taxon>
        <taxon>Pseudomonadota</taxon>
        <taxon>Betaproteobacteria</taxon>
        <taxon>Neisseriales</taxon>
        <taxon>Chitinibacteraceae</taxon>
        <taxon>Chitinibacter</taxon>
    </lineage>
</organism>
<sequence>MPKFNRQTLFVGLGIGYLAGFCAQLIFAILLLRMSCESFGCIGVGIGWIAWVIAFAFLLACGAIARAQLQGYPRLAAACRLGLWLQAAQGIGLLGYYLLHTA</sequence>
<dbReference type="EMBL" id="CP058627">
    <property type="protein sequence ID" value="QLG89390.1"/>
    <property type="molecule type" value="Genomic_DNA"/>
</dbReference>
<protein>
    <submittedName>
        <fullName evidence="2">Uncharacterized protein</fullName>
    </submittedName>
</protein>
<dbReference type="RefSeq" id="WP_179355984.1">
    <property type="nucleotide sequence ID" value="NZ_CP058627.1"/>
</dbReference>
<keyword evidence="1" id="KW-0812">Transmembrane</keyword>
<gene>
    <name evidence="2" type="ORF">HQ393_14680</name>
</gene>
<dbReference type="KEGG" id="chiz:HQ393_14680"/>
<feature type="transmembrane region" description="Helical" evidence="1">
    <location>
        <begin position="77"/>
        <end position="99"/>
    </location>
</feature>
<keyword evidence="3" id="KW-1185">Reference proteome</keyword>
<proteinExistence type="predicted"/>
<accession>A0A7H9BL35</accession>
<dbReference type="Proteomes" id="UP000509597">
    <property type="component" value="Chromosome"/>
</dbReference>
<reference evidence="2 3" key="1">
    <citation type="submission" date="2020-07" db="EMBL/GenBank/DDBJ databases">
        <title>Complete genome sequence of Chitinibacter sp. 2T18.</title>
        <authorList>
            <person name="Bae J.-W."/>
            <person name="Choi J.-W."/>
        </authorList>
    </citation>
    <scope>NUCLEOTIDE SEQUENCE [LARGE SCALE GENOMIC DNA]</scope>
    <source>
        <strain evidence="2 3">2T18</strain>
    </source>
</reference>